<comment type="caution">
    <text evidence="1">The sequence shown here is derived from an EMBL/GenBank/DDBJ whole genome shotgun (WGS) entry which is preliminary data.</text>
</comment>
<accession>A0ABR3EWX3</accession>
<organism evidence="1 2">
    <name type="scientific">Marasmius crinis-equi</name>
    <dbReference type="NCBI Taxonomy" id="585013"/>
    <lineage>
        <taxon>Eukaryota</taxon>
        <taxon>Fungi</taxon>
        <taxon>Dikarya</taxon>
        <taxon>Basidiomycota</taxon>
        <taxon>Agaricomycotina</taxon>
        <taxon>Agaricomycetes</taxon>
        <taxon>Agaricomycetidae</taxon>
        <taxon>Agaricales</taxon>
        <taxon>Marasmiineae</taxon>
        <taxon>Marasmiaceae</taxon>
        <taxon>Marasmius</taxon>
    </lineage>
</organism>
<evidence type="ECO:0000313" key="2">
    <source>
        <dbReference type="Proteomes" id="UP001465976"/>
    </source>
</evidence>
<proteinExistence type="predicted"/>
<keyword evidence="2" id="KW-1185">Reference proteome</keyword>
<evidence type="ECO:0000313" key="1">
    <source>
        <dbReference type="EMBL" id="KAL0567417.1"/>
    </source>
</evidence>
<reference evidence="1 2" key="1">
    <citation type="submission" date="2024-02" db="EMBL/GenBank/DDBJ databases">
        <title>A draft genome for the cacao thread blight pathogen Marasmius crinis-equi.</title>
        <authorList>
            <person name="Cohen S.P."/>
            <person name="Baruah I.K."/>
            <person name="Amoako-Attah I."/>
            <person name="Bukari Y."/>
            <person name="Meinhardt L.W."/>
            <person name="Bailey B.A."/>
        </authorList>
    </citation>
    <scope>NUCLEOTIDE SEQUENCE [LARGE SCALE GENOMIC DNA]</scope>
    <source>
        <strain evidence="1 2">GH-76</strain>
    </source>
</reference>
<name>A0ABR3EWX3_9AGAR</name>
<dbReference type="EMBL" id="JBAHYK010001592">
    <property type="protein sequence ID" value="KAL0567417.1"/>
    <property type="molecule type" value="Genomic_DNA"/>
</dbReference>
<sequence>MLEEVTSVSSTRPSSNGARNIMSLYTGQAYSRRFPFSGWWWYMAHKYYRNPILAYDVGCYSSKAGSCSVEEGTGVVRQEELDAAENDDDEQLPPLIDDIQDEYRESVKGKARVKL</sequence>
<protein>
    <submittedName>
        <fullName evidence="1">Uncharacterized protein</fullName>
    </submittedName>
</protein>
<gene>
    <name evidence="1" type="ORF">V5O48_014578</name>
</gene>
<dbReference type="Proteomes" id="UP001465976">
    <property type="component" value="Unassembled WGS sequence"/>
</dbReference>